<evidence type="ECO:0000256" key="1">
    <source>
        <dbReference type="ARBA" id="ARBA00001946"/>
    </source>
</evidence>
<feature type="binding site" evidence="10">
    <location>
        <position position="117"/>
    </location>
    <ligand>
        <name>acetyl-CoA</name>
        <dbReference type="ChEBI" id="CHEBI:57288"/>
    </ligand>
</feature>
<feature type="binding site" evidence="10">
    <location>
        <position position="314"/>
    </location>
    <ligand>
        <name>acetyl-CoA</name>
        <dbReference type="ChEBI" id="CHEBI:57288"/>
    </ligand>
</feature>
<organism evidence="18 19">
    <name type="scientific">Pseudodesulfovibrio hydrargyri</name>
    <dbReference type="NCBI Taxonomy" id="2125990"/>
    <lineage>
        <taxon>Bacteria</taxon>
        <taxon>Pseudomonadati</taxon>
        <taxon>Thermodesulfobacteriota</taxon>
        <taxon>Desulfovibrionia</taxon>
        <taxon>Desulfovibrionales</taxon>
        <taxon>Desulfovibrionaceae</taxon>
    </lineage>
</organism>
<dbReference type="GO" id="GO:0006097">
    <property type="term" value="P:glyoxylate cycle"/>
    <property type="evidence" value="ECO:0007669"/>
    <property type="project" value="UniProtKB-UniRule"/>
</dbReference>
<comment type="caution">
    <text evidence="10">Lacks conserved residue(s) required for the propagation of feature annotation.</text>
</comment>
<comment type="cofactor">
    <cofactor evidence="1 10">
        <name>Mg(2+)</name>
        <dbReference type="ChEBI" id="CHEBI:18420"/>
    </cofactor>
</comment>
<evidence type="ECO:0000256" key="10">
    <source>
        <dbReference type="HAMAP-Rule" id="MF_00641"/>
    </source>
</evidence>
<evidence type="ECO:0000259" key="14">
    <source>
        <dbReference type="Pfam" id="PF01274"/>
    </source>
</evidence>
<feature type="binding site" evidence="10">
    <location>
        <position position="541"/>
    </location>
    <ligand>
        <name>acetyl-CoA</name>
        <dbReference type="ChEBI" id="CHEBI:57288"/>
    </ligand>
</feature>
<dbReference type="NCBIfam" id="NF002825">
    <property type="entry name" value="PRK02999.1"/>
    <property type="match status" value="1"/>
</dbReference>
<dbReference type="RefSeq" id="WP_071546959.1">
    <property type="nucleotide sequence ID" value="NZ_LKAQ01000004.1"/>
</dbReference>
<dbReference type="Gene3D" id="1.20.1220.12">
    <property type="entry name" value="Malate synthase, domain III"/>
    <property type="match status" value="1"/>
</dbReference>
<dbReference type="PANTHER" id="PTHR42739">
    <property type="entry name" value="MALATE SYNTHASE G"/>
    <property type="match status" value="1"/>
</dbReference>
<evidence type="ECO:0000256" key="6">
    <source>
        <dbReference type="ARBA" id="ARBA00022723"/>
    </source>
</evidence>
<dbReference type="GO" id="GO:0000287">
    <property type="term" value="F:magnesium ion binding"/>
    <property type="evidence" value="ECO:0007669"/>
    <property type="project" value="TreeGrafter"/>
</dbReference>
<evidence type="ECO:0000256" key="2">
    <source>
        <dbReference type="ARBA" id="ARBA00022435"/>
    </source>
</evidence>
<dbReference type="InterPro" id="IPR046363">
    <property type="entry name" value="MS_N_TIM-barrel_dom"/>
</dbReference>
<comment type="pathway">
    <text evidence="10 13">Carbohydrate metabolism; glyoxylate cycle; (S)-malate from isocitrate: step 2/2.</text>
</comment>
<evidence type="ECO:0000313" key="19">
    <source>
        <dbReference type="Proteomes" id="UP000181901"/>
    </source>
</evidence>
<dbReference type="AlphaFoldDB" id="A0A1J5NE45"/>
<protein>
    <recommendedName>
        <fullName evidence="10 11">Malate synthase G</fullName>
        <ecNumber evidence="10 11">2.3.3.9</ecNumber>
    </recommendedName>
</protein>
<comment type="subcellular location">
    <subcellularLocation>
        <location evidence="10 13">Cytoplasm</location>
    </subcellularLocation>
</comment>
<keyword evidence="5 10" id="KW-0808">Transferase</keyword>
<feature type="binding site" evidence="10">
    <location>
        <begin position="124"/>
        <end position="125"/>
    </location>
    <ligand>
        <name>acetyl-CoA</name>
        <dbReference type="ChEBI" id="CHEBI:57288"/>
    </ligand>
</feature>
<dbReference type="InterPro" id="IPR048357">
    <property type="entry name" value="MSG_insertion"/>
</dbReference>
<accession>A0A1J5NE45</accession>
<feature type="binding site" evidence="10">
    <location>
        <position position="432"/>
    </location>
    <ligand>
        <name>Mg(2+)</name>
        <dbReference type="ChEBI" id="CHEBI:18420"/>
    </ligand>
</feature>
<keyword evidence="2 10" id="KW-0329">Glyoxylate bypass</keyword>
<dbReference type="OrthoDB" id="9762054at2"/>
<evidence type="ECO:0000256" key="11">
    <source>
        <dbReference type="NCBIfam" id="TIGR01345"/>
    </source>
</evidence>
<comment type="subunit">
    <text evidence="10">Monomer.</text>
</comment>
<dbReference type="SUPFAM" id="SSF51645">
    <property type="entry name" value="Malate synthase G"/>
    <property type="match status" value="1"/>
</dbReference>
<keyword evidence="7 10" id="KW-0460">Magnesium</keyword>
<keyword evidence="19" id="KW-1185">Reference proteome</keyword>
<comment type="caution">
    <text evidence="18">The sequence shown here is derived from an EMBL/GenBank/DDBJ whole genome shotgun (WGS) entry which is preliminary data.</text>
</comment>
<comment type="catalytic activity">
    <reaction evidence="9 10 13">
        <text>glyoxylate + acetyl-CoA + H2O = (S)-malate + CoA + H(+)</text>
        <dbReference type="Rhea" id="RHEA:18181"/>
        <dbReference type="ChEBI" id="CHEBI:15377"/>
        <dbReference type="ChEBI" id="CHEBI:15378"/>
        <dbReference type="ChEBI" id="CHEBI:15589"/>
        <dbReference type="ChEBI" id="CHEBI:36655"/>
        <dbReference type="ChEBI" id="CHEBI:57287"/>
        <dbReference type="ChEBI" id="CHEBI:57288"/>
        <dbReference type="EC" id="2.3.3.9"/>
    </reaction>
</comment>
<name>A0A1J5NE45_9BACT</name>
<feature type="modified residue" description="Cysteine sulfenic acid (-SOH)" evidence="10">
    <location>
        <position position="617"/>
    </location>
</feature>
<dbReference type="GO" id="GO:0004474">
    <property type="term" value="F:malate synthase activity"/>
    <property type="evidence" value="ECO:0007669"/>
    <property type="project" value="UniProtKB-UniRule"/>
</dbReference>
<feature type="domain" description="Malate synthase TIM barrel" evidence="14">
    <location>
        <begin position="338"/>
        <end position="571"/>
    </location>
</feature>
<feature type="domain" description="Malate synthase G alpha-beta insertion" evidence="16">
    <location>
        <begin position="157"/>
        <end position="235"/>
    </location>
</feature>
<evidence type="ECO:0000313" key="18">
    <source>
        <dbReference type="EMBL" id="OIQ51479.1"/>
    </source>
</evidence>
<keyword evidence="8 10" id="KW-0558">Oxidation</keyword>
<feature type="domain" description="Malate synthase C-terminal" evidence="17">
    <location>
        <begin position="593"/>
        <end position="692"/>
    </location>
</feature>
<evidence type="ECO:0000256" key="4">
    <source>
        <dbReference type="ARBA" id="ARBA00022532"/>
    </source>
</evidence>
<dbReference type="Proteomes" id="UP000181901">
    <property type="component" value="Unassembled WGS sequence"/>
</dbReference>
<dbReference type="HAMAP" id="MF_00641">
    <property type="entry name" value="Malate_synth_G"/>
    <property type="match status" value="1"/>
</dbReference>
<gene>
    <name evidence="10 18" type="primary">glcB</name>
    <name evidence="18" type="ORF">BerOc1_03432</name>
</gene>
<dbReference type="PANTHER" id="PTHR42739:SF1">
    <property type="entry name" value="MALATE SYNTHASE G"/>
    <property type="match status" value="1"/>
</dbReference>
<dbReference type="EC" id="2.3.3.9" evidence="10 11"/>
<evidence type="ECO:0000256" key="13">
    <source>
        <dbReference type="RuleBase" id="RU003572"/>
    </source>
</evidence>
<evidence type="ECO:0000256" key="3">
    <source>
        <dbReference type="ARBA" id="ARBA00022490"/>
    </source>
</evidence>
<reference evidence="18 19" key="1">
    <citation type="submission" date="2015-09" db="EMBL/GenBank/DDBJ databases">
        <title>Genome of Desulfovibrio dechloracetivorans BerOc1, a mercury methylating strain isolated from highly hydrocarbons and metals contaminated coastal sediments.</title>
        <authorList>
            <person name="Goni Urriza M."/>
            <person name="Gassie C."/>
            <person name="Bouchez O."/>
            <person name="Klopp C."/>
            <person name="Ranchou-Peyruse A."/>
            <person name="Remy G."/>
        </authorList>
    </citation>
    <scope>NUCLEOTIDE SEQUENCE [LARGE SCALE GENOMIC DNA]</scope>
    <source>
        <strain evidence="18 19">BerOc1</strain>
    </source>
</reference>
<dbReference type="InterPro" id="IPR011076">
    <property type="entry name" value="Malate_synth_sf"/>
</dbReference>
<evidence type="ECO:0000256" key="9">
    <source>
        <dbReference type="ARBA" id="ARBA00047918"/>
    </source>
</evidence>
<feature type="active site" description="Proton acceptor" evidence="10 12">
    <location>
        <position position="341"/>
    </location>
</feature>
<keyword evidence="6 10" id="KW-0479">Metal-binding</keyword>
<keyword evidence="3 10" id="KW-0963">Cytoplasm</keyword>
<dbReference type="EMBL" id="LKAQ01000004">
    <property type="protein sequence ID" value="OIQ51479.1"/>
    <property type="molecule type" value="Genomic_DNA"/>
</dbReference>
<dbReference type="UniPathway" id="UPA00703">
    <property type="reaction ID" value="UER00720"/>
</dbReference>
<evidence type="ECO:0000256" key="12">
    <source>
        <dbReference type="PIRSR" id="PIRSR601465-50"/>
    </source>
</evidence>
<feature type="binding site" evidence="10">
    <location>
        <position position="277"/>
    </location>
    <ligand>
        <name>acetyl-CoA</name>
        <dbReference type="ChEBI" id="CHEBI:57288"/>
    </ligand>
</feature>
<evidence type="ECO:0000259" key="15">
    <source>
        <dbReference type="Pfam" id="PF20656"/>
    </source>
</evidence>
<evidence type="ECO:0000256" key="5">
    <source>
        <dbReference type="ARBA" id="ARBA00022679"/>
    </source>
</evidence>
<proteinExistence type="inferred from homology"/>
<dbReference type="Pfam" id="PF20656">
    <property type="entry name" value="MS_N"/>
    <property type="match status" value="1"/>
</dbReference>
<evidence type="ECO:0000259" key="16">
    <source>
        <dbReference type="Pfam" id="PF20658"/>
    </source>
</evidence>
<feature type="domain" description="Malate synthase N-terminal" evidence="15">
    <location>
        <begin position="25"/>
        <end position="73"/>
    </location>
</feature>
<feature type="binding site" evidence="10">
    <location>
        <position position="432"/>
    </location>
    <ligand>
        <name>glyoxylate</name>
        <dbReference type="ChEBI" id="CHEBI:36655"/>
    </ligand>
</feature>
<dbReference type="InterPro" id="IPR006253">
    <property type="entry name" value="Malate_synthG"/>
</dbReference>
<dbReference type="GO" id="GO:0006099">
    <property type="term" value="P:tricarboxylic acid cycle"/>
    <property type="evidence" value="ECO:0007669"/>
    <property type="project" value="UniProtKB-KW"/>
</dbReference>
<sequence length="723" mass="78510">MKQRIQAGKLSVHQALAEAIKTILDGTGLDETAFWAGAETVFRDFTPRNRELLAERDRIQAAMDEWHRAHPGQPGDKRTYHAFLREIGYLVPEGGDFAITTENVDPEISTIAGPQLVVPATNARFALNAANARWGSLYDALYGSDVIERDEVPSKGYDPVRGQKVMAWAAAHLDVAVPLAEGSHSNATAFEVVDGPSGKQVAVTLTGGETTALRDPAQFAGYAEEDGALKSLLFAKNGLHIELQFDPEHPVGRDHPAGIKDVVLESAMSTILDCEDSVAVVDGEDKGQTYLNLFGLIKGDLTASFDKGGKTVTRALNDDRTYSAPGGGSVTLSGRSMMLVRTVGHLMTTDAVLLDGEEVPEGILDTLATGLIFLHDLKGGGRWRNSKTGSVYIVKPKMHGPKEVAFTCELFAAVEKALGMPALALKVGIMDEERRTTLNLKECIRAAKDRVIFINTGFLDRTGDEIHTAMEAGPVVRKEAIKNEPWIAAYEDWNVDIGLACGFSGKAQIGKGMWAKPDMLKEMVETKGAHPMAGANCAWVPSPTAATLHALHYHQVDVFERQLKLAGKMRASLDALTTLPLMRDGRPSEDDVARELANNCQSILGYVVRWVDQGVGCSKVPDINGVGLMEDRATLRISSQHLANWLRHSVCTEEAVLATLKAMAEVVDRQNQNDPAYRPMAPDFDKSIAFQAARDLIFEGASQPNGYTEPILHAMRRKVKALG</sequence>
<dbReference type="Pfam" id="PF01274">
    <property type="entry name" value="MS_TIM-barrel"/>
    <property type="match status" value="1"/>
</dbReference>
<keyword evidence="18" id="KW-0012">Acyltransferase</keyword>
<dbReference type="Pfam" id="PF20658">
    <property type="entry name" value="MSG_insertion"/>
    <property type="match status" value="1"/>
</dbReference>
<dbReference type="InterPro" id="IPR044856">
    <property type="entry name" value="Malate_synth_C_sf"/>
</dbReference>
<comment type="function">
    <text evidence="10">Involved in the glycolate utilization. Catalyzes the condensation and subsequent hydrolysis of acetyl-coenzyme A (acetyl-CoA) and glyoxylate to form malate and CoA.</text>
</comment>
<dbReference type="NCBIfam" id="TIGR01345">
    <property type="entry name" value="malate_syn_G"/>
    <property type="match status" value="1"/>
</dbReference>
<evidence type="ECO:0000259" key="17">
    <source>
        <dbReference type="Pfam" id="PF20659"/>
    </source>
</evidence>
<dbReference type="GO" id="GO:0005829">
    <property type="term" value="C:cytosol"/>
    <property type="evidence" value="ECO:0007669"/>
    <property type="project" value="TreeGrafter"/>
</dbReference>
<evidence type="ECO:0000256" key="7">
    <source>
        <dbReference type="ARBA" id="ARBA00022842"/>
    </source>
</evidence>
<feature type="active site" description="Proton donor" evidence="10 12">
    <location>
        <position position="631"/>
    </location>
</feature>
<feature type="binding site" evidence="10">
    <location>
        <position position="460"/>
    </location>
    <ligand>
        <name>Mg(2+)</name>
        <dbReference type="ChEBI" id="CHEBI:18420"/>
    </ligand>
</feature>
<feature type="binding site" evidence="10">
    <location>
        <position position="341"/>
    </location>
    <ligand>
        <name>glyoxylate</name>
        <dbReference type="ChEBI" id="CHEBI:36655"/>
    </ligand>
</feature>
<evidence type="ECO:0000256" key="8">
    <source>
        <dbReference type="ARBA" id="ARBA00023097"/>
    </source>
</evidence>
<dbReference type="GO" id="GO:0009436">
    <property type="term" value="P:glyoxylate catabolic process"/>
    <property type="evidence" value="ECO:0007669"/>
    <property type="project" value="TreeGrafter"/>
</dbReference>
<feature type="binding site" evidence="10">
    <location>
        <begin position="457"/>
        <end position="460"/>
    </location>
    <ligand>
        <name>glyoxylate</name>
        <dbReference type="ChEBI" id="CHEBI:36655"/>
    </ligand>
</feature>
<comment type="similarity">
    <text evidence="10 13">Belongs to the malate synthase family. GlcB subfamily.</text>
</comment>
<dbReference type="Pfam" id="PF20659">
    <property type="entry name" value="MS_C"/>
    <property type="match status" value="1"/>
</dbReference>
<dbReference type="InterPro" id="IPR048356">
    <property type="entry name" value="MS_N"/>
</dbReference>
<keyword evidence="4 10" id="KW-0816">Tricarboxylic acid cycle</keyword>
<dbReference type="Gene3D" id="3.20.20.360">
    <property type="entry name" value="Malate synthase, domain 3"/>
    <property type="match status" value="2"/>
</dbReference>
<dbReference type="InterPro" id="IPR001465">
    <property type="entry name" value="Malate_synthase_TIM"/>
</dbReference>
<dbReference type="InterPro" id="IPR048355">
    <property type="entry name" value="MS_C"/>
</dbReference>